<dbReference type="RefSeq" id="WP_344829635.1">
    <property type="nucleotide sequence ID" value="NZ_BAAAUV010000008.1"/>
</dbReference>
<feature type="domain" description="N-acetyltransferase" evidence="1">
    <location>
        <begin position="9"/>
        <end position="173"/>
    </location>
</feature>
<sequence length="183" mass="19697">MDNATTVGSKTRTDALGLLPALTDLYTEVYAEPPYNSAPKFSRARFLARTRDQINSPGFALAAAERDPAELLGFAFGFTLPAGTWWANTGAPPAPLLDEPVFAVVELVVAASARAQGLGRRLLDELLAGRPERYATLAAVLDGPAYAMYLRWGWQKVGEFRTEPPYSDALALRISSDASPLAP</sequence>
<dbReference type="SUPFAM" id="SSF55729">
    <property type="entry name" value="Acyl-CoA N-acyltransferases (Nat)"/>
    <property type="match status" value="1"/>
</dbReference>
<gene>
    <name evidence="2" type="ORF">GCM10010468_37190</name>
</gene>
<accession>A0ABP6QE64</accession>
<evidence type="ECO:0000313" key="2">
    <source>
        <dbReference type="EMBL" id="GAA3215626.1"/>
    </source>
</evidence>
<dbReference type="Pfam" id="PF00583">
    <property type="entry name" value="Acetyltransf_1"/>
    <property type="match status" value="1"/>
</dbReference>
<proteinExistence type="predicted"/>
<dbReference type="InterPro" id="IPR016181">
    <property type="entry name" value="Acyl_CoA_acyltransferase"/>
</dbReference>
<evidence type="ECO:0000313" key="3">
    <source>
        <dbReference type="Proteomes" id="UP001501237"/>
    </source>
</evidence>
<organism evidence="2 3">
    <name type="scientific">Actinocorallia longicatena</name>
    <dbReference type="NCBI Taxonomy" id="111803"/>
    <lineage>
        <taxon>Bacteria</taxon>
        <taxon>Bacillati</taxon>
        <taxon>Actinomycetota</taxon>
        <taxon>Actinomycetes</taxon>
        <taxon>Streptosporangiales</taxon>
        <taxon>Thermomonosporaceae</taxon>
        <taxon>Actinocorallia</taxon>
    </lineage>
</organism>
<dbReference type="EMBL" id="BAAAUV010000008">
    <property type="protein sequence ID" value="GAA3215626.1"/>
    <property type="molecule type" value="Genomic_DNA"/>
</dbReference>
<evidence type="ECO:0000259" key="1">
    <source>
        <dbReference type="PROSITE" id="PS51186"/>
    </source>
</evidence>
<dbReference type="Proteomes" id="UP001501237">
    <property type="component" value="Unassembled WGS sequence"/>
</dbReference>
<protein>
    <submittedName>
        <fullName evidence="2">GNAT family N-acetyltransferase</fullName>
    </submittedName>
</protein>
<reference evidence="3" key="1">
    <citation type="journal article" date="2019" name="Int. J. Syst. Evol. Microbiol.">
        <title>The Global Catalogue of Microorganisms (GCM) 10K type strain sequencing project: providing services to taxonomists for standard genome sequencing and annotation.</title>
        <authorList>
            <consortium name="The Broad Institute Genomics Platform"/>
            <consortium name="The Broad Institute Genome Sequencing Center for Infectious Disease"/>
            <person name="Wu L."/>
            <person name="Ma J."/>
        </authorList>
    </citation>
    <scope>NUCLEOTIDE SEQUENCE [LARGE SCALE GENOMIC DNA]</scope>
    <source>
        <strain evidence="3">JCM 9377</strain>
    </source>
</reference>
<keyword evidence="3" id="KW-1185">Reference proteome</keyword>
<dbReference type="PROSITE" id="PS51186">
    <property type="entry name" value="GNAT"/>
    <property type="match status" value="1"/>
</dbReference>
<dbReference type="Gene3D" id="3.40.630.30">
    <property type="match status" value="1"/>
</dbReference>
<dbReference type="InterPro" id="IPR000182">
    <property type="entry name" value="GNAT_dom"/>
</dbReference>
<name>A0ABP6QE64_9ACTN</name>
<comment type="caution">
    <text evidence="2">The sequence shown here is derived from an EMBL/GenBank/DDBJ whole genome shotgun (WGS) entry which is preliminary data.</text>
</comment>